<protein>
    <submittedName>
        <fullName evidence="1">Uncharacterized protein</fullName>
    </submittedName>
</protein>
<name>A0A3P7DXA3_WUCBA</name>
<organism evidence="1 2">
    <name type="scientific">Wuchereria bancrofti</name>
    <dbReference type="NCBI Taxonomy" id="6293"/>
    <lineage>
        <taxon>Eukaryota</taxon>
        <taxon>Metazoa</taxon>
        <taxon>Ecdysozoa</taxon>
        <taxon>Nematoda</taxon>
        <taxon>Chromadorea</taxon>
        <taxon>Rhabditida</taxon>
        <taxon>Spirurina</taxon>
        <taxon>Spiruromorpha</taxon>
        <taxon>Filarioidea</taxon>
        <taxon>Onchocercidae</taxon>
        <taxon>Wuchereria</taxon>
    </lineage>
</organism>
<dbReference type="EMBL" id="UYWW01006507">
    <property type="protein sequence ID" value="VDM14780.1"/>
    <property type="molecule type" value="Genomic_DNA"/>
</dbReference>
<evidence type="ECO:0000313" key="1">
    <source>
        <dbReference type="EMBL" id="VDM14780.1"/>
    </source>
</evidence>
<dbReference type="Proteomes" id="UP000270924">
    <property type="component" value="Unassembled WGS sequence"/>
</dbReference>
<keyword evidence="2" id="KW-1185">Reference proteome</keyword>
<gene>
    <name evidence="1" type="ORF">WBA_LOCUS8166</name>
</gene>
<dbReference type="InParanoid" id="A0A3P7DXA3"/>
<sequence>MSTNIIFDSSVFFLLLFTCLFHLLCNTYVFPNDQFTLGSFRDLVYSLTCYKPKGAMSLHFYDLGVSKEEENSYPEIRKLQTIKESVIHRCFHSIYKSPCSLLSVFE</sequence>
<proteinExistence type="predicted"/>
<dbReference type="AlphaFoldDB" id="A0A3P7DXA3"/>
<evidence type="ECO:0000313" key="2">
    <source>
        <dbReference type="Proteomes" id="UP000270924"/>
    </source>
</evidence>
<accession>A0A3P7DXA3</accession>
<reference evidence="1 2" key="1">
    <citation type="submission" date="2018-11" db="EMBL/GenBank/DDBJ databases">
        <authorList>
            <consortium name="Pathogen Informatics"/>
        </authorList>
    </citation>
    <scope>NUCLEOTIDE SEQUENCE [LARGE SCALE GENOMIC DNA]</scope>
</reference>